<dbReference type="Pfam" id="PF02627">
    <property type="entry name" value="CMD"/>
    <property type="match status" value="1"/>
</dbReference>
<dbReference type="InterPro" id="IPR003779">
    <property type="entry name" value="CMD-like"/>
</dbReference>
<evidence type="ECO:0000313" key="3">
    <source>
        <dbReference type="Proteomes" id="UP000438182"/>
    </source>
</evidence>
<protein>
    <submittedName>
        <fullName evidence="2">Carboxymuconolactone decarboxylase family protein</fullName>
    </submittedName>
</protein>
<reference evidence="2 3" key="1">
    <citation type="submission" date="2019-12" db="EMBL/GenBank/DDBJ databases">
        <authorList>
            <person name="Kim Y.S."/>
        </authorList>
    </citation>
    <scope>NUCLEOTIDE SEQUENCE [LARGE SCALE GENOMIC DNA]</scope>
    <source>
        <strain evidence="2 3">MMS17-SY077</strain>
    </source>
</reference>
<dbReference type="RefSeq" id="WP_160424771.1">
    <property type="nucleotide sequence ID" value="NZ_WSTA01000043.1"/>
</dbReference>
<dbReference type="PANTHER" id="PTHR35446:SF2">
    <property type="entry name" value="CARBOXYMUCONOLACTONE DECARBOXYLASE-LIKE DOMAIN-CONTAINING PROTEIN"/>
    <property type="match status" value="1"/>
</dbReference>
<comment type="caution">
    <text evidence="2">The sequence shown here is derived from an EMBL/GenBank/DDBJ whole genome shotgun (WGS) entry which is preliminary data.</text>
</comment>
<organism evidence="2 3">
    <name type="scientific">Agromyces seonyuensis</name>
    <dbReference type="NCBI Taxonomy" id="2662446"/>
    <lineage>
        <taxon>Bacteria</taxon>
        <taxon>Bacillati</taxon>
        <taxon>Actinomycetota</taxon>
        <taxon>Actinomycetes</taxon>
        <taxon>Micrococcales</taxon>
        <taxon>Microbacteriaceae</taxon>
        <taxon>Agromyces</taxon>
    </lineage>
</organism>
<dbReference type="Proteomes" id="UP000438182">
    <property type="component" value="Unassembled WGS sequence"/>
</dbReference>
<sequence length="192" mass="20728">MIIETPEVEGADGAVGEMYDDDLRHHGMVFAHTRAMAVNPEAHAAFEALIGAIVPSIGKRTYELVTLAAARAIPSPHCLLAHGEKLRRMGDYDDGQLERIARDYLDAGLEPADLAVMAFAEKLSLDPLSMTDVDSQRLRDVGFTDRQIVDVALAAGVRNFFSRAINALAVPVEEVPGTPEPLVDALLSPLLD</sequence>
<dbReference type="GO" id="GO:0051920">
    <property type="term" value="F:peroxiredoxin activity"/>
    <property type="evidence" value="ECO:0007669"/>
    <property type="project" value="InterPro"/>
</dbReference>
<name>A0A6I4NXB8_9MICO</name>
<dbReference type="EMBL" id="WSTA01000043">
    <property type="protein sequence ID" value="MWB98960.1"/>
    <property type="molecule type" value="Genomic_DNA"/>
</dbReference>
<dbReference type="SUPFAM" id="SSF69118">
    <property type="entry name" value="AhpD-like"/>
    <property type="match status" value="1"/>
</dbReference>
<accession>A0A6I4NXB8</accession>
<proteinExistence type="predicted"/>
<dbReference type="Gene3D" id="1.20.1290.10">
    <property type="entry name" value="AhpD-like"/>
    <property type="match status" value="1"/>
</dbReference>
<dbReference type="AlphaFoldDB" id="A0A6I4NXB8"/>
<dbReference type="PANTHER" id="PTHR35446">
    <property type="entry name" value="SI:CH211-175M2.5"/>
    <property type="match status" value="1"/>
</dbReference>
<gene>
    <name evidence="2" type="ORF">GB864_10420</name>
</gene>
<feature type="domain" description="Carboxymuconolactone decarboxylase-like" evidence="1">
    <location>
        <begin position="40"/>
        <end position="121"/>
    </location>
</feature>
<dbReference type="InterPro" id="IPR029032">
    <property type="entry name" value="AhpD-like"/>
</dbReference>
<evidence type="ECO:0000313" key="2">
    <source>
        <dbReference type="EMBL" id="MWB98960.1"/>
    </source>
</evidence>
<keyword evidence="3" id="KW-1185">Reference proteome</keyword>
<evidence type="ECO:0000259" key="1">
    <source>
        <dbReference type="Pfam" id="PF02627"/>
    </source>
</evidence>